<protein>
    <submittedName>
        <fullName evidence="3">SWIB/MDM2 domain containing protein</fullName>
    </submittedName>
</protein>
<dbReference type="STRING" id="1257118.L8GFS5"/>
<evidence type="ECO:0000313" key="4">
    <source>
        <dbReference type="Proteomes" id="UP000011083"/>
    </source>
</evidence>
<proteinExistence type="predicted"/>
<dbReference type="Pfam" id="PF02201">
    <property type="entry name" value="SWIB"/>
    <property type="match status" value="1"/>
</dbReference>
<dbReference type="OrthoDB" id="10263741at2759"/>
<dbReference type="InterPro" id="IPR003121">
    <property type="entry name" value="SWIB_MDM2_domain"/>
</dbReference>
<dbReference type="Proteomes" id="UP000011083">
    <property type="component" value="Unassembled WGS sequence"/>
</dbReference>
<dbReference type="AlphaFoldDB" id="L8GFS5"/>
<keyword evidence="4" id="KW-1185">Reference proteome</keyword>
<evidence type="ECO:0000256" key="1">
    <source>
        <dbReference type="SAM" id="MobiDB-lite"/>
    </source>
</evidence>
<dbReference type="GeneID" id="14912046"/>
<dbReference type="InterPro" id="IPR019835">
    <property type="entry name" value="SWIB_domain"/>
</dbReference>
<dbReference type="SMART" id="SM00151">
    <property type="entry name" value="SWIB"/>
    <property type="match status" value="1"/>
</dbReference>
<dbReference type="RefSeq" id="XP_004333717.1">
    <property type="nucleotide sequence ID" value="XM_004333669.1"/>
</dbReference>
<organism evidence="3 4">
    <name type="scientific">Acanthamoeba castellanii (strain ATCC 30010 / Neff)</name>
    <dbReference type="NCBI Taxonomy" id="1257118"/>
    <lineage>
        <taxon>Eukaryota</taxon>
        <taxon>Amoebozoa</taxon>
        <taxon>Discosea</taxon>
        <taxon>Longamoebia</taxon>
        <taxon>Centramoebida</taxon>
        <taxon>Acanthamoebidae</taxon>
        <taxon>Acanthamoeba</taxon>
    </lineage>
</organism>
<dbReference type="InterPro" id="IPR036885">
    <property type="entry name" value="SWIB_MDM2_dom_sf"/>
</dbReference>
<dbReference type="EMBL" id="KB008148">
    <property type="protein sequence ID" value="ELR11704.1"/>
    <property type="molecule type" value="Genomic_DNA"/>
</dbReference>
<name>L8GFS5_ACACF</name>
<evidence type="ECO:0000259" key="2">
    <source>
        <dbReference type="PROSITE" id="PS51925"/>
    </source>
</evidence>
<dbReference type="PANTHER" id="PTHR13844">
    <property type="entry name" value="SWI/SNF-RELATED MATRIX-ASSOCIATED ACTIN-DEPENDENT REGULATOR OF CHROMATIN SUBFAMILY D"/>
    <property type="match status" value="1"/>
</dbReference>
<gene>
    <name evidence="3" type="ORF">ACA1_261220</name>
</gene>
<dbReference type="SUPFAM" id="SSF47592">
    <property type="entry name" value="SWIB/MDM2 domain"/>
    <property type="match status" value="1"/>
</dbReference>
<feature type="domain" description="DM2" evidence="2">
    <location>
        <begin position="213"/>
        <end position="290"/>
    </location>
</feature>
<sequence>MATSWTGGSTSASSGASKRNRARPSGNNLALSPSKKSKRPKIYDENVTRRLPEKIVGYVPEAEAYDRLVEFERRLDATLLRKQLDIQESKQGKTSRTTKILRMFIYNTYDNQQGYYHVDEAGVHEPPSWTLRIEGYLFDQEVDLQRRTTSRPTKTKFSRFFRKVLVQLDKDVYTPNDIIEWDKAQSHGDTDGFEIKRAGDAETTAKIILHLDYAPNRFKLSPALGGALGMHTDTRPKIVLGVWQYVRANRLHDPEDRRYVVCDEVLQEAFGCTRFAASDLTRLVSEHLSPADPIEIEYTIKREGDWQDYRECYDIEVEVDETLPQKHPILNNPASSREMLQLDDQIGKLIDQIKDHAKKRDFLADFYKEPITAMNKLVQDQVLDYKLMTGATDTEASLPEDERHADYYYQPFTFKAVEKYLQRP</sequence>
<dbReference type="OMA" id="VMDSKHH"/>
<evidence type="ECO:0000313" key="3">
    <source>
        <dbReference type="EMBL" id="ELR11704.1"/>
    </source>
</evidence>
<dbReference type="Gene3D" id="1.10.245.10">
    <property type="entry name" value="SWIB/MDM2 domain"/>
    <property type="match status" value="1"/>
</dbReference>
<dbReference type="PROSITE" id="PS51925">
    <property type="entry name" value="SWIB_MDM2"/>
    <property type="match status" value="1"/>
</dbReference>
<feature type="region of interest" description="Disordered" evidence="1">
    <location>
        <begin position="1"/>
        <end position="43"/>
    </location>
</feature>
<dbReference type="VEuPathDB" id="AmoebaDB:ACA1_261220"/>
<feature type="compositionally biased region" description="Low complexity" evidence="1">
    <location>
        <begin position="1"/>
        <end position="17"/>
    </location>
</feature>
<dbReference type="CDD" id="cd10568">
    <property type="entry name" value="SWIB_like"/>
    <property type="match status" value="1"/>
</dbReference>
<accession>L8GFS5</accession>
<dbReference type="KEGG" id="acan:ACA1_261220"/>
<reference evidence="3 4" key="1">
    <citation type="journal article" date="2013" name="Genome Biol.">
        <title>Genome of Acanthamoeba castellanii highlights extensive lateral gene transfer and early evolution of tyrosine kinase signaling.</title>
        <authorList>
            <person name="Clarke M."/>
            <person name="Lohan A.J."/>
            <person name="Liu B."/>
            <person name="Lagkouvardos I."/>
            <person name="Roy S."/>
            <person name="Zafar N."/>
            <person name="Bertelli C."/>
            <person name="Schilde C."/>
            <person name="Kianianmomeni A."/>
            <person name="Burglin T.R."/>
            <person name="Frech C."/>
            <person name="Turcotte B."/>
            <person name="Kopec K.O."/>
            <person name="Synnott J.M."/>
            <person name="Choo C."/>
            <person name="Paponov I."/>
            <person name="Finkler A."/>
            <person name="Soon Heng Tan C."/>
            <person name="Hutchins A.P."/>
            <person name="Weinmeier T."/>
            <person name="Rattei T."/>
            <person name="Chu J.S."/>
            <person name="Gimenez G."/>
            <person name="Irimia M."/>
            <person name="Rigden D.J."/>
            <person name="Fitzpatrick D.A."/>
            <person name="Lorenzo-Morales J."/>
            <person name="Bateman A."/>
            <person name="Chiu C.H."/>
            <person name="Tang P."/>
            <person name="Hegemann P."/>
            <person name="Fromm H."/>
            <person name="Raoult D."/>
            <person name="Greub G."/>
            <person name="Miranda-Saavedra D."/>
            <person name="Chen N."/>
            <person name="Nash P."/>
            <person name="Ginger M.L."/>
            <person name="Horn M."/>
            <person name="Schaap P."/>
            <person name="Caler L."/>
            <person name="Loftus B."/>
        </authorList>
    </citation>
    <scope>NUCLEOTIDE SEQUENCE [LARGE SCALE GENOMIC DNA]</scope>
    <source>
        <strain evidence="3 4">Neff</strain>
    </source>
</reference>